<dbReference type="Gene3D" id="3.40.50.300">
    <property type="entry name" value="P-loop containing nucleotide triphosphate hydrolases"/>
    <property type="match status" value="1"/>
</dbReference>
<dbReference type="AlphaFoldDB" id="A0A1M6SQN5"/>
<name>A0A1M6SQN5_9AQUI</name>
<keyword evidence="5" id="KW-0547">Nucleotide-binding</keyword>
<comment type="catalytic activity">
    <reaction evidence="2">
        <text>arsenite(in) + ATP + H2O = arsenite(out) + ADP + phosphate + H(+)</text>
        <dbReference type="Rhea" id="RHEA:11348"/>
        <dbReference type="ChEBI" id="CHEBI:15377"/>
        <dbReference type="ChEBI" id="CHEBI:15378"/>
        <dbReference type="ChEBI" id="CHEBI:29242"/>
        <dbReference type="ChEBI" id="CHEBI:30616"/>
        <dbReference type="ChEBI" id="CHEBI:43474"/>
        <dbReference type="ChEBI" id="CHEBI:456216"/>
        <dbReference type="EC" id="7.3.2.7"/>
    </reaction>
</comment>
<evidence type="ECO:0000259" key="4">
    <source>
        <dbReference type="Pfam" id="PF02374"/>
    </source>
</evidence>
<dbReference type="NCBIfam" id="TIGR00345">
    <property type="entry name" value="GET3_arsA_TRC40"/>
    <property type="match status" value="1"/>
</dbReference>
<dbReference type="EMBL" id="LT670846">
    <property type="protein sequence ID" value="SHK47051.1"/>
    <property type="molecule type" value="Genomic_DNA"/>
</dbReference>
<feature type="domain" description="ArsA/GET3 Anion-transporting ATPase-like" evidence="4">
    <location>
        <begin position="5"/>
        <end position="223"/>
    </location>
</feature>
<evidence type="ECO:0000256" key="3">
    <source>
        <dbReference type="ARBA" id="ARBA00066752"/>
    </source>
</evidence>
<sequence>MLLKRIVLFGGKGGVGKSTLSCALSLKLSSFGKTLLLSLDPMHSLSGILKIEVPPEPREVYPNLFACELDAQKVAREYVDRVLENLRAVLSPKALEGFLRFASILYQSPTSLETASLDRLADYIMQGDYEYIILDFAPTGNMLRILNTIDLLKDWFGWIVEVAKEHRRISSYLGREEKLLDMLLEREKKVKTLKKTFEEKGILFAVARDEELSIEEAKRLLSYKGFSYSFMVMNACDKGEDFYVPPVEKPYGIENLLKLNVEPLLEVVL</sequence>
<comment type="similarity">
    <text evidence="1">Belongs to the arsA ATPase family.</text>
</comment>
<accession>A0A1M6SQN5</accession>
<dbReference type="InterPro" id="IPR025723">
    <property type="entry name" value="ArsA/GET3_ATPase-like"/>
</dbReference>
<evidence type="ECO:0000313" key="5">
    <source>
        <dbReference type="EMBL" id="SHK47051.1"/>
    </source>
</evidence>
<evidence type="ECO:0000256" key="2">
    <source>
        <dbReference type="ARBA" id="ARBA00052296"/>
    </source>
</evidence>
<gene>
    <name evidence="5" type="ORF">SAMN05444391_1128</name>
</gene>
<evidence type="ECO:0000256" key="1">
    <source>
        <dbReference type="ARBA" id="ARBA00011040"/>
    </source>
</evidence>
<dbReference type="InterPro" id="IPR016300">
    <property type="entry name" value="ATPase_ArsA/GET3"/>
</dbReference>
<dbReference type="GO" id="GO:0016887">
    <property type="term" value="F:ATP hydrolysis activity"/>
    <property type="evidence" value="ECO:0007669"/>
    <property type="project" value="InterPro"/>
</dbReference>
<dbReference type="PANTHER" id="PTHR10803">
    <property type="entry name" value="ARSENICAL PUMP-DRIVING ATPASE ARSENITE-TRANSLOCATING ATPASE"/>
    <property type="match status" value="1"/>
</dbReference>
<dbReference type="GO" id="GO:0015446">
    <property type="term" value="F:ATPase-coupled arsenite transmembrane transporter activity"/>
    <property type="evidence" value="ECO:0007669"/>
    <property type="project" value="UniProtKB-EC"/>
</dbReference>
<evidence type="ECO:0000313" key="6">
    <source>
        <dbReference type="Proteomes" id="UP000189810"/>
    </source>
</evidence>
<dbReference type="CDD" id="cd02035">
    <property type="entry name" value="ArsA"/>
    <property type="match status" value="1"/>
</dbReference>
<dbReference type="PANTHER" id="PTHR10803:SF3">
    <property type="entry name" value="ATPASE GET3"/>
    <property type="match status" value="1"/>
</dbReference>
<organism evidence="5 6">
    <name type="scientific">Thermocrinis minervae</name>
    <dbReference type="NCBI Taxonomy" id="381751"/>
    <lineage>
        <taxon>Bacteria</taxon>
        <taxon>Pseudomonadati</taxon>
        <taxon>Aquificota</taxon>
        <taxon>Aquificia</taxon>
        <taxon>Aquificales</taxon>
        <taxon>Aquificaceae</taxon>
        <taxon>Thermocrinis</taxon>
    </lineage>
</organism>
<keyword evidence="5" id="KW-0067">ATP-binding</keyword>
<dbReference type="RefSeq" id="WP_079654235.1">
    <property type="nucleotide sequence ID" value="NZ_LT670846.1"/>
</dbReference>
<dbReference type="InterPro" id="IPR027417">
    <property type="entry name" value="P-loop_NTPase"/>
</dbReference>
<proteinExistence type="inferred from homology"/>
<dbReference type="Proteomes" id="UP000189810">
    <property type="component" value="Chromosome I"/>
</dbReference>
<dbReference type="Pfam" id="PF02374">
    <property type="entry name" value="ArsA_ATPase"/>
    <property type="match status" value="1"/>
</dbReference>
<dbReference type="GO" id="GO:0005524">
    <property type="term" value="F:ATP binding"/>
    <property type="evidence" value="ECO:0007669"/>
    <property type="project" value="UniProtKB-KW"/>
</dbReference>
<reference evidence="5 6" key="1">
    <citation type="submission" date="2016-11" db="EMBL/GenBank/DDBJ databases">
        <authorList>
            <person name="Jaros S."/>
            <person name="Januszkiewicz K."/>
            <person name="Wedrychowicz H."/>
        </authorList>
    </citation>
    <scope>NUCLEOTIDE SEQUENCE [LARGE SCALE GENOMIC DNA]</scope>
    <source>
        <strain evidence="5 6">DSM 19557</strain>
    </source>
</reference>
<dbReference type="SUPFAM" id="SSF52540">
    <property type="entry name" value="P-loop containing nucleoside triphosphate hydrolases"/>
    <property type="match status" value="1"/>
</dbReference>
<dbReference type="EC" id="7.3.2.7" evidence="3"/>
<keyword evidence="6" id="KW-1185">Reference proteome</keyword>
<dbReference type="STRING" id="381751.SAMN05444391_1128"/>
<dbReference type="OrthoDB" id="9780677at2"/>
<protein>
    <recommendedName>
        <fullName evidence="3">arsenite-transporting ATPase</fullName>
        <ecNumber evidence="3">7.3.2.7</ecNumber>
    </recommendedName>
</protein>